<dbReference type="InterPro" id="IPR018294">
    <property type="entry name" value="ISPD_synthase_CS"/>
</dbReference>
<comment type="caution">
    <text evidence="4">The sequence shown here is derived from an EMBL/GenBank/DDBJ whole genome shotgun (WGS) entry which is preliminary data.</text>
</comment>
<protein>
    <recommendedName>
        <fullName evidence="6">2-C-methyl-D-erythritol 4-phosphate cytidylyltransferase</fullName>
    </recommendedName>
</protein>
<dbReference type="STRING" id="471514.AN477_08905"/>
<dbReference type="InterPro" id="IPR050088">
    <property type="entry name" value="IspD/TarI_cytidylyltransf_bact"/>
</dbReference>
<dbReference type="GO" id="GO:0050518">
    <property type="term" value="F:2-C-methyl-D-erythritol 4-phosphate cytidylyltransferase activity"/>
    <property type="evidence" value="ECO:0007669"/>
    <property type="project" value="TreeGrafter"/>
</dbReference>
<dbReference type="Proteomes" id="UP000050482">
    <property type="component" value="Unassembled WGS sequence"/>
</dbReference>
<sequence length="232" mass="25303">MVYGVLLAAGSGSRFGEKKQYRQLAGLPVWRRSFDALIDAGVDEVWLVVPKEDEPDMVREAADLNGVHIVVGGASRSESVQAALRSIGKGASVPGDTECVVIHDAARPFVSPKDVQAVIRDASQTGAALLGHACTDTVKRIAGLSLVDETIPRETLILAETPQVFWWAWMRDVYLAASSDMLALATDDAWLMEQSGKSVKVTLSTEANMKITRQTDWEYAEWLAQRRWGGGM</sequence>
<keyword evidence="1" id="KW-0808">Transferase</keyword>
<evidence type="ECO:0000256" key="3">
    <source>
        <dbReference type="ARBA" id="ARBA00023229"/>
    </source>
</evidence>
<dbReference type="PATRIC" id="fig|471514.4.peg.967"/>
<dbReference type="AlphaFoldDB" id="A0A0N8PPF7"/>
<dbReference type="CDD" id="cd02516">
    <property type="entry name" value="CDP-ME_synthetase"/>
    <property type="match status" value="1"/>
</dbReference>
<keyword evidence="2" id="KW-0548">Nucleotidyltransferase</keyword>
<dbReference type="EMBL" id="LJCO01000040">
    <property type="protein sequence ID" value="KPV44197.1"/>
    <property type="molecule type" value="Genomic_DNA"/>
</dbReference>
<proteinExistence type="predicted"/>
<dbReference type="PANTHER" id="PTHR32125:SF4">
    <property type="entry name" value="2-C-METHYL-D-ERYTHRITOL 4-PHOSPHATE CYTIDYLYLTRANSFERASE, CHLOROPLASTIC"/>
    <property type="match status" value="1"/>
</dbReference>
<keyword evidence="5" id="KW-1185">Reference proteome</keyword>
<dbReference type="Gene3D" id="3.90.550.10">
    <property type="entry name" value="Spore Coat Polysaccharide Biosynthesis Protein SpsA, Chain A"/>
    <property type="match status" value="1"/>
</dbReference>
<evidence type="ECO:0000313" key="5">
    <source>
        <dbReference type="Proteomes" id="UP000050482"/>
    </source>
</evidence>
<name>A0A0N8PPF7_9BACL</name>
<accession>A0A0N8PPF7</accession>
<dbReference type="PANTHER" id="PTHR32125">
    <property type="entry name" value="2-C-METHYL-D-ERYTHRITOL 4-PHOSPHATE CYTIDYLYLTRANSFERASE, CHLOROPLASTIC"/>
    <property type="match status" value="1"/>
</dbReference>
<evidence type="ECO:0000256" key="1">
    <source>
        <dbReference type="ARBA" id="ARBA00022679"/>
    </source>
</evidence>
<dbReference type="Pfam" id="PF01128">
    <property type="entry name" value="IspD"/>
    <property type="match status" value="1"/>
</dbReference>
<dbReference type="SUPFAM" id="SSF53448">
    <property type="entry name" value="Nucleotide-diphospho-sugar transferases"/>
    <property type="match status" value="1"/>
</dbReference>
<gene>
    <name evidence="4" type="ORF">AN477_08905</name>
</gene>
<dbReference type="RefSeq" id="WP_169787866.1">
    <property type="nucleotide sequence ID" value="NZ_LJCO01000040.1"/>
</dbReference>
<dbReference type="GO" id="GO:0008299">
    <property type="term" value="P:isoprenoid biosynthetic process"/>
    <property type="evidence" value="ECO:0007669"/>
    <property type="project" value="UniProtKB-KW"/>
</dbReference>
<evidence type="ECO:0000256" key="2">
    <source>
        <dbReference type="ARBA" id="ARBA00022695"/>
    </source>
</evidence>
<dbReference type="InterPro" id="IPR034683">
    <property type="entry name" value="IspD/TarI"/>
</dbReference>
<evidence type="ECO:0008006" key="6">
    <source>
        <dbReference type="Google" id="ProtNLM"/>
    </source>
</evidence>
<reference evidence="4 5" key="1">
    <citation type="submission" date="2015-09" db="EMBL/GenBank/DDBJ databases">
        <title>Draft genome sequence of Alicyclobacillus ferrooxydans DSM 22381.</title>
        <authorList>
            <person name="Hemp J."/>
        </authorList>
    </citation>
    <scope>NUCLEOTIDE SEQUENCE [LARGE SCALE GENOMIC DNA]</scope>
    <source>
        <strain evidence="4 5">TC-34</strain>
    </source>
</reference>
<keyword evidence="3" id="KW-0414">Isoprene biosynthesis</keyword>
<dbReference type="PROSITE" id="PS01295">
    <property type="entry name" value="ISPD"/>
    <property type="match status" value="1"/>
</dbReference>
<dbReference type="InterPro" id="IPR029044">
    <property type="entry name" value="Nucleotide-diphossugar_trans"/>
</dbReference>
<evidence type="ECO:0000313" key="4">
    <source>
        <dbReference type="EMBL" id="KPV44197.1"/>
    </source>
</evidence>
<organism evidence="4 5">
    <name type="scientific">Alicyclobacillus ferrooxydans</name>
    <dbReference type="NCBI Taxonomy" id="471514"/>
    <lineage>
        <taxon>Bacteria</taxon>
        <taxon>Bacillati</taxon>
        <taxon>Bacillota</taxon>
        <taxon>Bacilli</taxon>
        <taxon>Bacillales</taxon>
        <taxon>Alicyclobacillaceae</taxon>
        <taxon>Alicyclobacillus</taxon>
    </lineage>
</organism>